<dbReference type="AlphaFoldDB" id="A0A0P1EQZ8"/>
<evidence type="ECO:0008006" key="3">
    <source>
        <dbReference type="Google" id="ProtNLM"/>
    </source>
</evidence>
<dbReference type="Proteomes" id="UP000054823">
    <property type="component" value="Unassembled WGS sequence"/>
</dbReference>
<dbReference type="Gene3D" id="3.30.160.100">
    <property type="entry name" value="Ribosome hibernation promotion factor-like"/>
    <property type="match status" value="1"/>
</dbReference>
<dbReference type="Pfam" id="PF02482">
    <property type="entry name" value="Ribosomal_S30AE"/>
    <property type="match status" value="1"/>
</dbReference>
<name>A0A0P1EQZ8_9RHOB</name>
<proteinExistence type="predicted"/>
<protein>
    <recommendedName>
        <fullName evidence="3">Ribosomal subunit interface protein</fullName>
    </recommendedName>
</protein>
<dbReference type="EMBL" id="CYPW01000024">
    <property type="protein sequence ID" value="CUH52896.1"/>
    <property type="molecule type" value="Genomic_DNA"/>
</dbReference>
<evidence type="ECO:0000313" key="1">
    <source>
        <dbReference type="EMBL" id="CUH52896.1"/>
    </source>
</evidence>
<accession>A0A0P1EQZ8</accession>
<gene>
    <name evidence="1" type="ORF">SHM7688_02343</name>
</gene>
<sequence length="105" mass="11716">MQIQVNTDNFIHGDARVVEVAELAVNADLDHLRDRLTRVEVHLKDQNADKHGPDHIRCTMEARPRGMDPLSAHHDAADISAALKGAAKKLRNRLSSEFGKADKHH</sequence>
<organism evidence="1 2">
    <name type="scientific">Shimia marina</name>
    <dbReference type="NCBI Taxonomy" id="321267"/>
    <lineage>
        <taxon>Bacteria</taxon>
        <taxon>Pseudomonadati</taxon>
        <taxon>Pseudomonadota</taxon>
        <taxon>Alphaproteobacteria</taxon>
        <taxon>Rhodobacterales</taxon>
        <taxon>Roseobacteraceae</taxon>
    </lineage>
</organism>
<dbReference type="STRING" id="321267.SHM7688_02343"/>
<keyword evidence="2" id="KW-1185">Reference proteome</keyword>
<dbReference type="RefSeq" id="WP_058240085.1">
    <property type="nucleotide sequence ID" value="NZ_CYPW01000024.1"/>
</dbReference>
<dbReference type="SUPFAM" id="SSF69754">
    <property type="entry name" value="Ribosome binding protein Y (YfiA homologue)"/>
    <property type="match status" value="1"/>
</dbReference>
<reference evidence="1 2" key="1">
    <citation type="submission" date="2015-09" db="EMBL/GenBank/DDBJ databases">
        <authorList>
            <consortium name="Swine Surveillance"/>
        </authorList>
    </citation>
    <scope>NUCLEOTIDE SEQUENCE [LARGE SCALE GENOMIC DNA]</scope>
    <source>
        <strain evidence="1 2">CECT 7688</strain>
    </source>
</reference>
<dbReference type="InterPro" id="IPR003489">
    <property type="entry name" value="RHF/RaiA"/>
</dbReference>
<dbReference type="OrthoDB" id="121633at2"/>
<dbReference type="InterPro" id="IPR036567">
    <property type="entry name" value="RHF-like"/>
</dbReference>
<evidence type="ECO:0000313" key="2">
    <source>
        <dbReference type="Proteomes" id="UP000054823"/>
    </source>
</evidence>